<dbReference type="Proteomes" id="UP001415857">
    <property type="component" value="Unassembled WGS sequence"/>
</dbReference>
<comment type="similarity">
    <text evidence="1 13">Belongs to the reverse transcriptase family. Telomerase subfamily.</text>
</comment>
<dbReference type="GO" id="GO:0003720">
    <property type="term" value="F:telomerase activity"/>
    <property type="evidence" value="ECO:0007669"/>
    <property type="project" value="InterPro"/>
</dbReference>
<evidence type="ECO:0000313" key="16">
    <source>
        <dbReference type="EMBL" id="KAK9283883.1"/>
    </source>
</evidence>
<evidence type="ECO:0000256" key="14">
    <source>
        <dbReference type="SAM" id="Phobius"/>
    </source>
</evidence>
<accession>A0AAP0X306</accession>
<evidence type="ECO:0000313" key="17">
    <source>
        <dbReference type="Proteomes" id="UP001415857"/>
    </source>
</evidence>
<evidence type="ECO:0000256" key="2">
    <source>
        <dbReference type="ARBA" id="ARBA00012493"/>
    </source>
</evidence>
<evidence type="ECO:0000256" key="8">
    <source>
        <dbReference type="ARBA" id="ARBA00022842"/>
    </source>
</evidence>
<dbReference type="GO" id="GO:0046872">
    <property type="term" value="F:metal ion binding"/>
    <property type="evidence" value="ECO:0007669"/>
    <property type="project" value="UniProtKB-KW"/>
</dbReference>
<dbReference type="EMBL" id="JBBPBK010000006">
    <property type="protein sequence ID" value="KAK9283883.1"/>
    <property type="molecule type" value="Genomic_DNA"/>
</dbReference>
<evidence type="ECO:0000256" key="11">
    <source>
        <dbReference type="ARBA" id="ARBA00023242"/>
    </source>
</evidence>
<evidence type="ECO:0000256" key="4">
    <source>
        <dbReference type="ARBA" id="ARBA00022454"/>
    </source>
</evidence>
<comment type="subcellular location">
    <subcellularLocation>
        <location evidence="13">Nucleus</location>
    </subcellularLocation>
    <subcellularLocation>
        <location evidence="13">Chromosome</location>
        <location evidence="13">Telomere</location>
    </subcellularLocation>
</comment>
<organism evidence="16 17">
    <name type="scientific">Liquidambar formosana</name>
    <name type="common">Formosan gum</name>
    <dbReference type="NCBI Taxonomy" id="63359"/>
    <lineage>
        <taxon>Eukaryota</taxon>
        <taxon>Viridiplantae</taxon>
        <taxon>Streptophyta</taxon>
        <taxon>Embryophyta</taxon>
        <taxon>Tracheophyta</taxon>
        <taxon>Spermatophyta</taxon>
        <taxon>Magnoliopsida</taxon>
        <taxon>eudicotyledons</taxon>
        <taxon>Gunneridae</taxon>
        <taxon>Pentapetalae</taxon>
        <taxon>Saxifragales</taxon>
        <taxon>Altingiaceae</taxon>
        <taxon>Liquidambar</taxon>
    </lineage>
</organism>
<comment type="caution">
    <text evidence="16">The sequence shown here is derived from an EMBL/GenBank/DDBJ whole genome shotgun (WGS) entry which is preliminary data.</text>
</comment>
<reference evidence="16 17" key="1">
    <citation type="journal article" date="2024" name="Plant J.">
        <title>Genome sequences and population genomics reveal climatic adaptation and genomic divergence between two closely related sweetgum species.</title>
        <authorList>
            <person name="Xu W.Q."/>
            <person name="Ren C.Q."/>
            <person name="Zhang X.Y."/>
            <person name="Comes H.P."/>
            <person name="Liu X.H."/>
            <person name="Li Y.G."/>
            <person name="Kettle C.J."/>
            <person name="Jalonen R."/>
            <person name="Gaisberger H."/>
            <person name="Ma Y.Z."/>
            <person name="Qiu Y.X."/>
        </authorList>
    </citation>
    <scope>NUCLEOTIDE SEQUENCE [LARGE SCALE GENOMIC DNA]</scope>
    <source>
        <strain evidence="16">Hangzhou</strain>
    </source>
</reference>
<evidence type="ECO:0000256" key="10">
    <source>
        <dbReference type="ARBA" id="ARBA00022918"/>
    </source>
</evidence>
<evidence type="ECO:0000256" key="9">
    <source>
        <dbReference type="ARBA" id="ARBA00022895"/>
    </source>
</evidence>
<dbReference type="PANTHER" id="PTHR12066:SF0">
    <property type="entry name" value="TELOMERASE REVERSE TRANSCRIPTASE"/>
    <property type="match status" value="1"/>
</dbReference>
<keyword evidence="8 13" id="KW-0460">Magnesium</keyword>
<dbReference type="GO" id="GO:0000781">
    <property type="term" value="C:chromosome, telomeric region"/>
    <property type="evidence" value="ECO:0007669"/>
    <property type="project" value="UniProtKB-SubCell"/>
</dbReference>
<gene>
    <name evidence="16" type="ORF">L1049_012138</name>
</gene>
<keyword evidence="11 13" id="KW-0539">Nucleus</keyword>
<keyword evidence="9 13" id="KW-0779">Telomere</keyword>
<keyword evidence="7 13" id="KW-0479">Metal-binding</keyword>
<evidence type="ECO:0000256" key="3">
    <source>
        <dbReference type="ARBA" id="ARBA00016182"/>
    </source>
</evidence>
<dbReference type="AlphaFoldDB" id="A0AAP0X306"/>
<keyword evidence="5 13" id="KW-0808">Transferase</keyword>
<keyword evidence="14" id="KW-0472">Membrane</keyword>
<evidence type="ECO:0000256" key="13">
    <source>
        <dbReference type="RuleBase" id="RU365061"/>
    </source>
</evidence>
<dbReference type="InterPro" id="IPR003545">
    <property type="entry name" value="Telomerase_RT"/>
</dbReference>
<dbReference type="InterPro" id="IPR021891">
    <property type="entry name" value="Telomerase_RBD"/>
</dbReference>
<dbReference type="PANTHER" id="PTHR12066">
    <property type="entry name" value="TELOMERASE REVERSE TRANSCRIPTASE"/>
    <property type="match status" value="1"/>
</dbReference>
<name>A0AAP0X306_LIQFO</name>
<evidence type="ECO:0000256" key="5">
    <source>
        <dbReference type="ARBA" id="ARBA00022679"/>
    </source>
</evidence>
<dbReference type="GO" id="GO:0000333">
    <property type="term" value="C:telomerase catalytic core complex"/>
    <property type="evidence" value="ECO:0007669"/>
    <property type="project" value="TreeGrafter"/>
</dbReference>
<dbReference type="PROSITE" id="PS50878">
    <property type="entry name" value="RT_POL"/>
    <property type="match status" value="1"/>
</dbReference>
<proteinExistence type="inferred from homology"/>
<comment type="catalytic activity">
    <reaction evidence="12 13">
        <text>DNA(n) + a 2'-deoxyribonucleoside 5'-triphosphate = DNA(n+1) + diphosphate</text>
        <dbReference type="Rhea" id="RHEA:22508"/>
        <dbReference type="Rhea" id="RHEA-COMP:17339"/>
        <dbReference type="Rhea" id="RHEA-COMP:17340"/>
        <dbReference type="ChEBI" id="CHEBI:33019"/>
        <dbReference type="ChEBI" id="CHEBI:61560"/>
        <dbReference type="ChEBI" id="CHEBI:173112"/>
        <dbReference type="EC" id="2.7.7.49"/>
    </reaction>
</comment>
<keyword evidence="14" id="KW-1133">Transmembrane helix</keyword>
<evidence type="ECO:0000259" key="15">
    <source>
        <dbReference type="PROSITE" id="PS50878"/>
    </source>
</evidence>
<dbReference type="Pfam" id="PF12009">
    <property type="entry name" value="Telomerase_RBD"/>
    <property type="match status" value="1"/>
</dbReference>
<keyword evidence="14" id="KW-0812">Transmembrane</keyword>
<sequence>MHKLKTSRFPFISNKHSSCHLSNHGLKFARGQSVDMHNECRELNDASYFMKHKVLERWIFWLFSCLVVPLVQANFYVTESEHGKQDMFYYRKSIWEKLTSSAITCLKDRSFHSLDGASVRNIISNRSFGFSKLRLCPKENGVRVLANLKASSRMPSQESLLRDQSCRMHKKARLHPKRVKFDHFKSVNCVLRDLHAVLKGLQMKESEKLGSSVFDYNDVYRKLCPFLIGLKNESTIMPRVFVVISDVVKAFDSVDQDKLLSIMKNVFLQDEYLLKQFHQVVCTKKSLRVHEKSIFSDSISNGLTKFASSVLFRSLHTVLVDKEWSRNIRKEDLYFNLTEHVKRNVLQFDRKFYLQDVGIPQGSVLSSLLCSFYYGHLERSVIFPFLEKVSEPASEDLSGRHNFHKCCSCTEWW</sequence>
<dbReference type="Gene3D" id="1.10.132.70">
    <property type="match status" value="1"/>
</dbReference>
<comment type="function">
    <text evidence="13">Telomerase is a ribonucleoprotein enzyme essential for the replication of chromosome termini in most eukaryotes. It elongates telomeres. It is a reverse transcriptase that adds simple sequence repeats to chromosome ends by copying a template sequence within the RNA component of the enzyme.</text>
</comment>
<evidence type="ECO:0000256" key="1">
    <source>
        <dbReference type="ARBA" id="ARBA00008001"/>
    </source>
</evidence>
<evidence type="ECO:0000256" key="7">
    <source>
        <dbReference type="ARBA" id="ARBA00022723"/>
    </source>
</evidence>
<dbReference type="SMART" id="SM00975">
    <property type="entry name" value="Telomerase_RBD"/>
    <property type="match status" value="1"/>
</dbReference>
<keyword evidence="17" id="KW-1185">Reference proteome</keyword>
<dbReference type="GO" id="GO:0042162">
    <property type="term" value="F:telomeric DNA binding"/>
    <property type="evidence" value="ECO:0007669"/>
    <property type="project" value="TreeGrafter"/>
</dbReference>
<dbReference type="GO" id="GO:0007004">
    <property type="term" value="P:telomere maintenance via telomerase"/>
    <property type="evidence" value="ECO:0007669"/>
    <property type="project" value="TreeGrafter"/>
</dbReference>
<keyword evidence="10 13" id="KW-0695">RNA-directed DNA polymerase</keyword>
<dbReference type="InterPro" id="IPR000477">
    <property type="entry name" value="RT_dom"/>
</dbReference>
<keyword evidence="4 13" id="KW-0158">Chromosome</keyword>
<feature type="transmembrane region" description="Helical" evidence="14">
    <location>
        <begin position="58"/>
        <end position="77"/>
    </location>
</feature>
<protein>
    <recommendedName>
        <fullName evidence="3 13">Telomerase reverse transcriptase</fullName>
        <ecNumber evidence="2 13">2.7.7.49</ecNumber>
    </recommendedName>
    <alternativeName>
        <fullName evidence="13">Telomerase catalytic subunit</fullName>
    </alternativeName>
</protein>
<evidence type="ECO:0000256" key="12">
    <source>
        <dbReference type="ARBA" id="ARBA00048173"/>
    </source>
</evidence>
<evidence type="ECO:0000256" key="6">
    <source>
        <dbReference type="ARBA" id="ARBA00022695"/>
    </source>
</evidence>
<dbReference type="GO" id="GO:0070034">
    <property type="term" value="F:telomerase RNA binding"/>
    <property type="evidence" value="ECO:0007669"/>
    <property type="project" value="TreeGrafter"/>
</dbReference>
<feature type="domain" description="Reverse transcriptase" evidence="15">
    <location>
        <begin position="117"/>
        <end position="413"/>
    </location>
</feature>
<dbReference type="EC" id="2.7.7.49" evidence="2 13"/>
<dbReference type="PRINTS" id="PR01365">
    <property type="entry name" value="TELOMERASERT"/>
</dbReference>
<keyword evidence="6 13" id="KW-0548">Nucleotidyltransferase</keyword>